<dbReference type="Proteomes" id="UP000000329">
    <property type="component" value="Chromosome"/>
</dbReference>
<evidence type="ECO:0000313" key="1">
    <source>
        <dbReference type="EMBL" id="ADJ64299.1"/>
    </source>
</evidence>
<dbReference type="KEGG" id="hse:Hsero_2805"/>
<dbReference type="eggNOG" id="ENOG5033196">
    <property type="taxonomic scope" value="Bacteria"/>
</dbReference>
<reference evidence="1 2" key="1">
    <citation type="submission" date="2010-04" db="EMBL/GenBank/DDBJ databases">
        <title>The genome of Herbaspirillum seropedicae SmR1, an endophytic, nitrogen-fixing, plant-growth promoting beta-Proteobacteria.</title>
        <authorList>
            <person name="Pedrosa F.O."/>
            <person name="Monteiro R.A."/>
            <person name="Wassem R."/>
            <person name="Cruz L.M."/>
            <person name="Ayub R.A."/>
            <person name="Colauto N.B."/>
            <person name="Fernandez M.A."/>
            <person name="Fungaro M.H.P."/>
            <person name="Grisard E.C."/>
            <person name="Hungria M."/>
            <person name="Madeira H.M.F."/>
            <person name="Nodari R.O."/>
            <person name="Osaku C.A."/>
            <person name="Petzl-Erler M.L."/>
            <person name="Terenzi H."/>
            <person name="Vieira L.G.E."/>
            <person name="Almeida M.I.M."/>
            <person name="Alves L.R."/>
            <person name="Arantes O.M.N."/>
            <person name="Balsanelli E."/>
            <person name="Barcellos F.G."/>
            <person name="Baura V.A."/>
            <person name="Binde D.R."/>
            <person name="Campo R.J."/>
            <person name="Chubatsu L.S."/>
            <person name="Chueire L.M.O."/>
            <person name="Ciferri R.R."/>
            <person name="Correa L.C."/>
            <person name="da Conceicao Silva J.L."/>
            <person name="Dabul A.N.G."/>
            <person name="Dambros B.P."/>
            <person name="Faoro H."/>
            <person name="Favetti A."/>
            <person name="Friedermann G."/>
            <person name="Furlaneto M.C."/>
            <person name="Gasques L.S."/>
            <person name="Gimenes C.C.T."/>
            <person name="Gioppo N.M.R."/>
            <person name="Glienke-Blanco C."/>
            <person name="Godoy L.P."/>
            <person name="Guerra M.P."/>
            <person name="Karp S."/>
            <person name="Kava-Cordeiro V."/>
            <person name="Margarido V.P."/>
            <person name="Mathioni S.M."/>
            <person name="Menck-Soares M.A."/>
            <person name="Murace N.K."/>
            <person name="Nicolas M.F."/>
            <person name="Oliveira C.E.C."/>
            <person name="Pagnan N.A.B."/>
            <person name="Pamphile J.A."/>
            <person name="Patussi E.V."/>
            <person name="Pereira L.F.P."/>
            <person name="Pereira-Ferrari L."/>
            <person name="Pinto F.G.S."/>
            <person name="Precoma C."/>
            <person name="Prioli A.J."/>
            <person name="Prioli S.M.A.P."/>
            <person name="Raittz R.T."/>
            <person name="Ramos H.J.O."/>
            <person name="Ribeiro E.M.S.F."/>
            <person name="Rigo L.U."/>
            <person name="Rocha C.L.M.S.C."/>
            <person name="Rocha S.N."/>
            <person name="Santos K."/>
            <person name="Satori D."/>
            <person name="Silva A.G."/>
            <person name="Simao R.C.G."/>
            <person name="Soares M.A.M."/>
            <person name="Souza E.M."/>
            <person name="Steffens M.B.R."/>
            <person name="Steindel M."/>
            <person name="Tadra-Sfeir M.Z."/>
            <person name="Takahashi E.K."/>
            <person name="Torres R.A."/>
            <person name="Valle J.S."/>
            <person name="Vernal J.I."/>
            <person name="Vilas-Boas L.A."/>
            <person name="Watanabe M.A.E."/>
            <person name="Weiss V.A."/>
            <person name="Yates M.A."/>
            <person name="Souza E.M."/>
        </authorList>
    </citation>
    <scope>NUCLEOTIDE SEQUENCE [LARGE SCALE GENOMIC DNA]</scope>
    <source>
        <strain evidence="1 2">SmR1</strain>
    </source>
</reference>
<sequence>MYQQFKKFLSEKIADFRRMVRQARGQVELEELQSSAWVVAAELGEKRKSEIDFSNKQDQDWILATVYNQTVRPGKSVRYAVSIDQPAAWGDDDLPSLADTLPAPENSDPLTALLHLERLEEIANTNDLSLAATYSQAATYAISLEKFENVNSLSTFLAISGPTLVQRISRAAASLKVQDSIFDGIERIPRSFIPKRGSVKLSKSQLPSIDAQLALAFPVFP</sequence>
<protein>
    <submittedName>
        <fullName evidence="1">Uncharacterized protein</fullName>
    </submittedName>
</protein>
<dbReference type="AlphaFoldDB" id="D8IYW4"/>
<gene>
    <name evidence="1" type="ordered locus">Hsero_2805</name>
</gene>
<dbReference type="OrthoDB" id="8722762at2"/>
<dbReference type="EMBL" id="CP002039">
    <property type="protein sequence ID" value="ADJ64299.1"/>
    <property type="molecule type" value="Genomic_DNA"/>
</dbReference>
<name>D8IYW4_HERSS</name>
<accession>D8IYW4</accession>
<keyword evidence="2" id="KW-1185">Reference proteome</keyword>
<evidence type="ECO:0000313" key="2">
    <source>
        <dbReference type="Proteomes" id="UP000000329"/>
    </source>
</evidence>
<proteinExistence type="predicted"/>
<dbReference type="GeneID" id="29392120"/>
<organism evidence="1 2">
    <name type="scientific">Herbaspirillum seropedicae (strain SmR1)</name>
    <dbReference type="NCBI Taxonomy" id="757424"/>
    <lineage>
        <taxon>Bacteria</taxon>
        <taxon>Pseudomonadati</taxon>
        <taxon>Pseudomonadota</taxon>
        <taxon>Betaproteobacteria</taxon>
        <taxon>Burkholderiales</taxon>
        <taxon>Oxalobacteraceae</taxon>
        <taxon>Herbaspirillum</taxon>
    </lineage>
</organism>
<dbReference type="RefSeq" id="WP_013234777.1">
    <property type="nucleotide sequence ID" value="NC_014323.1"/>
</dbReference>
<dbReference type="HOGENOM" id="CLU_1249212_0_0_4"/>